<dbReference type="AlphaFoldDB" id="A0A834SF31"/>
<reference evidence="4" key="1">
    <citation type="submission" date="2020-09" db="EMBL/GenBank/DDBJ databases">
        <title>Genome-Enabled Discovery of Anthraquinone Biosynthesis in Senna tora.</title>
        <authorList>
            <person name="Kang S.-H."/>
            <person name="Pandey R.P."/>
            <person name="Lee C.-M."/>
            <person name="Sim J.-S."/>
            <person name="Jeong J.-T."/>
            <person name="Choi B.-S."/>
            <person name="Jung M."/>
            <person name="Ginzburg D."/>
            <person name="Zhao K."/>
            <person name="Won S.Y."/>
            <person name="Oh T.-J."/>
            <person name="Yu Y."/>
            <person name="Kim N.-H."/>
            <person name="Lee O.R."/>
            <person name="Lee T.-H."/>
            <person name="Bashyal P."/>
            <person name="Kim T.-S."/>
            <person name="Lee W.-H."/>
            <person name="Kawkins C."/>
            <person name="Kim C.-K."/>
            <person name="Kim J.S."/>
            <person name="Ahn B.O."/>
            <person name="Rhee S.Y."/>
            <person name="Sohng J.K."/>
        </authorList>
    </citation>
    <scope>NUCLEOTIDE SEQUENCE</scope>
    <source>
        <tissue evidence="4">Leaf</tissue>
    </source>
</reference>
<dbReference type="OrthoDB" id="1100107at2759"/>
<sequence>MSSFRADRIWMYNRLFPSRKGLTEEFVKGVIYFIAIAITQENFVSNCKIRCSCSWCQNRQFLNLDDVKIHLYKYRSCNNQGNQANVLSTPINPYQTMVLEATGASMDFEFDRISSVGVEEEQPKGDAKNFYELLKAVEEPLFDRCKSHTALSVMSRMLNRKSDFNMTSKRTKVVLFKCDWFDPTIGRGCKIDDQYGIVEVNIKRKLMKYEPFILASQSQQVYFAKYPTKKKNRADWRVICKLEARNIIKSPDLAYQEDEMAVVVEPIIDDELQCLGAIDVEDEEHIIVDDEVNGQDIEVEGQDIEELDLESQAEDTEEDVNIEDDEDIEEDEDADIVVFEDE</sequence>
<comment type="caution">
    <text evidence="4">The sequence shown here is derived from an EMBL/GenBank/DDBJ whole genome shotgun (WGS) entry which is preliminary data.</text>
</comment>
<evidence type="ECO:0000256" key="1">
    <source>
        <dbReference type="SAM" id="MobiDB-lite"/>
    </source>
</evidence>
<keyword evidence="5" id="KW-1185">Reference proteome</keyword>
<gene>
    <name evidence="4" type="ORF">G2W53_041619</name>
</gene>
<dbReference type="Pfam" id="PF13963">
    <property type="entry name" value="Transpos_assoc"/>
    <property type="match status" value="1"/>
</dbReference>
<proteinExistence type="predicted"/>
<dbReference type="Proteomes" id="UP000634136">
    <property type="component" value="Unassembled WGS sequence"/>
</dbReference>
<accession>A0A834SF31</accession>
<dbReference type="PANTHER" id="PTHR48258:SF4">
    <property type="entry name" value="DUF4216 DOMAIN-CONTAINING PROTEIN"/>
    <property type="match status" value="1"/>
</dbReference>
<feature type="region of interest" description="Disordered" evidence="1">
    <location>
        <begin position="304"/>
        <end position="342"/>
    </location>
</feature>
<dbReference type="Pfam" id="PF13952">
    <property type="entry name" value="DUF4216"/>
    <property type="match status" value="1"/>
</dbReference>
<evidence type="ECO:0000313" key="5">
    <source>
        <dbReference type="Proteomes" id="UP000634136"/>
    </source>
</evidence>
<feature type="domain" description="Transposase-associated" evidence="3">
    <location>
        <begin position="8"/>
        <end position="73"/>
    </location>
</feature>
<dbReference type="InterPro" id="IPR025312">
    <property type="entry name" value="DUF4216"/>
</dbReference>
<evidence type="ECO:0000313" key="4">
    <source>
        <dbReference type="EMBL" id="KAF7802508.1"/>
    </source>
</evidence>
<evidence type="ECO:0000259" key="3">
    <source>
        <dbReference type="Pfam" id="PF13963"/>
    </source>
</evidence>
<organism evidence="4 5">
    <name type="scientific">Senna tora</name>
    <dbReference type="NCBI Taxonomy" id="362788"/>
    <lineage>
        <taxon>Eukaryota</taxon>
        <taxon>Viridiplantae</taxon>
        <taxon>Streptophyta</taxon>
        <taxon>Embryophyta</taxon>
        <taxon>Tracheophyta</taxon>
        <taxon>Spermatophyta</taxon>
        <taxon>Magnoliopsida</taxon>
        <taxon>eudicotyledons</taxon>
        <taxon>Gunneridae</taxon>
        <taxon>Pentapetalae</taxon>
        <taxon>rosids</taxon>
        <taxon>fabids</taxon>
        <taxon>Fabales</taxon>
        <taxon>Fabaceae</taxon>
        <taxon>Caesalpinioideae</taxon>
        <taxon>Cassia clade</taxon>
        <taxon>Senna</taxon>
    </lineage>
</organism>
<dbReference type="InterPro" id="IPR029480">
    <property type="entry name" value="Transpos_assoc"/>
</dbReference>
<protein>
    <submittedName>
        <fullName evidence="4">TdcA1-ORF2 protein</fullName>
    </submittedName>
</protein>
<dbReference type="EMBL" id="JAAIUW010000013">
    <property type="protein sequence ID" value="KAF7802508.1"/>
    <property type="molecule type" value="Genomic_DNA"/>
</dbReference>
<name>A0A834SF31_9FABA</name>
<evidence type="ECO:0000259" key="2">
    <source>
        <dbReference type="Pfam" id="PF13952"/>
    </source>
</evidence>
<feature type="domain" description="DUF4216" evidence="2">
    <location>
        <begin position="169"/>
        <end position="238"/>
    </location>
</feature>
<dbReference type="PANTHER" id="PTHR48258">
    <property type="entry name" value="DUF4218 DOMAIN-CONTAINING PROTEIN-RELATED"/>
    <property type="match status" value="1"/>
</dbReference>